<proteinExistence type="predicted"/>
<organism evidence="1 2">
    <name type="scientific">Tenebrio molitor</name>
    <name type="common">Yellow mealworm beetle</name>
    <dbReference type="NCBI Taxonomy" id="7067"/>
    <lineage>
        <taxon>Eukaryota</taxon>
        <taxon>Metazoa</taxon>
        <taxon>Ecdysozoa</taxon>
        <taxon>Arthropoda</taxon>
        <taxon>Hexapoda</taxon>
        <taxon>Insecta</taxon>
        <taxon>Pterygota</taxon>
        <taxon>Neoptera</taxon>
        <taxon>Endopterygota</taxon>
        <taxon>Coleoptera</taxon>
        <taxon>Polyphaga</taxon>
        <taxon>Cucujiformia</taxon>
        <taxon>Tenebrionidae</taxon>
        <taxon>Tenebrio</taxon>
    </lineage>
</organism>
<keyword evidence="2" id="KW-1185">Reference proteome</keyword>
<comment type="caution">
    <text evidence="1">The sequence shown here is derived from an EMBL/GenBank/DDBJ whole genome shotgun (WGS) entry which is preliminary data.</text>
</comment>
<reference evidence="1" key="2">
    <citation type="submission" date="2021-08" db="EMBL/GenBank/DDBJ databases">
        <authorList>
            <person name="Eriksson T."/>
        </authorList>
    </citation>
    <scope>NUCLEOTIDE SEQUENCE</scope>
    <source>
        <strain evidence="1">Stoneville</strain>
        <tissue evidence="1">Whole head</tissue>
    </source>
</reference>
<accession>A0A8J6L423</accession>
<evidence type="ECO:0000313" key="2">
    <source>
        <dbReference type="Proteomes" id="UP000719412"/>
    </source>
</evidence>
<name>A0A8J6L423_TENMO</name>
<dbReference type="Proteomes" id="UP000719412">
    <property type="component" value="Unassembled WGS sequence"/>
</dbReference>
<protein>
    <submittedName>
        <fullName evidence="1">Uncharacterized protein</fullName>
    </submittedName>
</protein>
<evidence type="ECO:0000313" key="1">
    <source>
        <dbReference type="EMBL" id="KAH0810789.1"/>
    </source>
</evidence>
<gene>
    <name evidence="1" type="ORF">GEV33_011997</name>
</gene>
<reference evidence="1" key="1">
    <citation type="journal article" date="2020" name="J Insects Food Feed">
        <title>The yellow mealworm (Tenebrio molitor) genome: a resource for the emerging insects as food and feed industry.</title>
        <authorList>
            <person name="Eriksson T."/>
            <person name="Andere A."/>
            <person name="Kelstrup H."/>
            <person name="Emery V."/>
            <person name="Picard C."/>
        </authorList>
    </citation>
    <scope>NUCLEOTIDE SEQUENCE</scope>
    <source>
        <strain evidence="1">Stoneville</strain>
        <tissue evidence="1">Whole head</tissue>
    </source>
</reference>
<dbReference type="EMBL" id="JABDTM020027262">
    <property type="protein sequence ID" value="KAH0810789.1"/>
    <property type="molecule type" value="Genomic_DNA"/>
</dbReference>
<sequence length="265" mass="30673">MGDDNIFDLFERDKSIRLPTHVKNLLQFAGFDNRISLSKLEAADIDELERIGREVIPRVIGEPDWGKYLGCFKNYPSGFWVFSGHKKLLQELAQFYRNFSYKKRALGADSAEGAAKKRSDACEQQQGEAKARHRDVDTEKQNIYTLLMNWIGNFCSRNLSYEEAAHVNKEITKMKVEISHEEPNQCFVTCCICLRELKIFRNQNGFWIMSNIHKHFKTHLNTYSNKKFSKNISISSSISNTATQDTDSVFIVDEIKQETDCFDEN</sequence>
<dbReference type="AlphaFoldDB" id="A0A8J6L423"/>